<comment type="caution">
    <text evidence="1">The sequence shown here is derived from an EMBL/GenBank/DDBJ whole genome shotgun (WGS) entry which is preliminary data.</text>
</comment>
<dbReference type="AlphaFoldDB" id="A0A2Z6SM98"/>
<proteinExistence type="predicted"/>
<name>A0A2Z6SM98_9GLOM</name>
<reference evidence="1 2" key="1">
    <citation type="submission" date="2017-11" db="EMBL/GenBank/DDBJ databases">
        <title>The genome of Rhizophagus clarus HR1 reveals common genetic basis of auxotrophy among arbuscular mycorrhizal fungi.</title>
        <authorList>
            <person name="Kobayashi Y."/>
        </authorList>
    </citation>
    <scope>NUCLEOTIDE SEQUENCE [LARGE SCALE GENOMIC DNA]</scope>
    <source>
        <strain evidence="1 2">HR1</strain>
    </source>
</reference>
<dbReference type="EMBL" id="BEXD01004202">
    <property type="protein sequence ID" value="GBC08217.1"/>
    <property type="molecule type" value="Genomic_DNA"/>
</dbReference>
<dbReference type="Proteomes" id="UP000247702">
    <property type="component" value="Unassembled WGS sequence"/>
</dbReference>
<organism evidence="1 2">
    <name type="scientific">Rhizophagus clarus</name>
    <dbReference type="NCBI Taxonomy" id="94130"/>
    <lineage>
        <taxon>Eukaryota</taxon>
        <taxon>Fungi</taxon>
        <taxon>Fungi incertae sedis</taxon>
        <taxon>Mucoromycota</taxon>
        <taxon>Glomeromycotina</taxon>
        <taxon>Glomeromycetes</taxon>
        <taxon>Glomerales</taxon>
        <taxon>Glomeraceae</taxon>
        <taxon>Rhizophagus</taxon>
    </lineage>
</organism>
<evidence type="ECO:0000313" key="2">
    <source>
        <dbReference type="Proteomes" id="UP000247702"/>
    </source>
</evidence>
<keyword evidence="2" id="KW-1185">Reference proteome</keyword>
<gene>
    <name evidence="1" type="ORF">RclHR1_07990001</name>
</gene>
<accession>A0A2Z6SM98</accession>
<sequence length="112" mass="12531">MKTSCKVEQGSPVVLCCDHNPECKKLDVETTSAPEFFIRTQENLKNYNDELFERWTARARTRDIDRLNDGDGLGDLSKEIAAICVETDCGEKFRLIEHVKTASSPPTGLLVA</sequence>
<evidence type="ECO:0000313" key="1">
    <source>
        <dbReference type="EMBL" id="GBC08217.1"/>
    </source>
</evidence>
<protein>
    <submittedName>
        <fullName evidence="1">Uncharacterized protein</fullName>
    </submittedName>
</protein>